<organism evidence="1 2">
    <name type="scientific">Durusdinium trenchii</name>
    <dbReference type="NCBI Taxonomy" id="1381693"/>
    <lineage>
        <taxon>Eukaryota</taxon>
        <taxon>Sar</taxon>
        <taxon>Alveolata</taxon>
        <taxon>Dinophyceae</taxon>
        <taxon>Suessiales</taxon>
        <taxon>Symbiodiniaceae</taxon>
        <taxon>Durusdinium</taxon>
    </lineage>
</organism>
<gene>
    <name evidence="1" type="ORF">SCF082_LOCUS29765</name>
</gene>
<dbReference type="EMBL" id="CAXAMM010024236">
    <property type="protein sequence ID" value="CAK9054925.1"/>
    <property type="molecule type" value="Genomic_DNA"/>
</dbReference>
<dbReference type="SUPFAM" id="SSF53335">
    <property type="entry name" value="S-adenosyl-L-methionine-dependent methyltransferases"/>
    <property type="match status" value="1"/>
</dbReference>
<evidence type="ECO:0000313" key="1">
    <source>
        <dbReference type="EMBL" id="CAK9054925.1"/>
    </source>
</evidence>
<comment type="caution">
    <text evidence="1">The sequence shown here is derived from an EMBL/GenBank/DDBJ whole genome shotgun (WGS) entry which is preliminary data.</text>
</comment>
<evidence type="ECO:0008006" key="3">
    <source>
        <dbReference type="Google" id="ProtNLM"/>
    </source>
</evidence>
<dbReference type="Proteomes" id="UP001642464">
    <property type="component" value="Unassembled WGS sequence"/>
</dbReference>
<evidence type="ECO:0000313" key="2">
    <source>
        <dbReference type="Proteomes" id="UP001642464"/>
    </source>
</evidence>
<dbReference type="Gene3D" id="3.40.50.150">
    <property type="entry name" value="Vaccinia Virus protein VP39"/>
    <property type="match status" value="1"/>
</dbReference>
<reference evidence="1 2" key="1">
    <citation type="submission" date="2024-02" db="EMBL/GenBank/DDBJ databases">
        <authorList>
            <person name="Chen Y."/>
            <person name="Shah S."/>
            <person name="Dougan E. K."/>
            <person name="Thang M."/>
            <person name="Chan C."/>
        </authorList>
    </citation>
    <scope>NUCLEOTIDE SEQUENCE [LARGE SCALE GENOMIC DNA]</scope>
</reference>
<proteinExistence type="predicted"/>
<sequence>MSISGPPFSQYLWQCAQSPEEKPGTFFPDWAYNLKAFIPGAIVAVDKRSNLKHCHATVVTDISLCCGLGEDELCKALSTFKHPRREGEWMGDDPGRLLLEFSEAVRGYISVSRLTRVLPCSPARVLIVNETVSYRRLAKTQVGKVDGVLEIGSSFGECTQILTKHAAAVIGIDNSQELVEESRRRYPFCRIELLNCFQDPLQLQRLCSQLQDRCENFKIFVDIGGERSSTAVCRILVLLDEVVRGSLCAPCLVVVKCKSLSAAAAASCDERATICNLLDWWHRCAAPTSTRQQRKWGISREHG</sequence>
<accession>A0ABP0MTV8</accession>
<dbReference type="InterPro" id="IPR029063">
    <property type="entry name" value="SAM-dependent_MTases_sf"/>
</dbReference>
<name>A0ABP0MTV8_9DINO</name>
<keyword evidence="2" id="KW-1185">Reference proteome</keyword>
<protein>
    <recommendedName>
        <fullName evidence="3">Methyltransferase domain-containing protein</fullName>
    </recommendedName>
</protein>